<feature type="domain" description="Ubiquitin-like protease family profile" evidence="5">
    <location>
        <begin position="162"/>
        <end position="301"/>
    </location>
</feature>
<sequence>MKRAPRPAKALQSPYIVVEGKQIKPSGHVVPFKHYNQNVDDLDVADFQNWFQRGYKPHNKKKFSDKDDHIRPPFVVGEFMVGNKICWYELVSREVSLSSSGMNKNNVITNMSHTNGTSCFTITGFDALTYLFIVTVYGCLLLLHMSIGKKWSKYEIVATTTDSLFQAKLKNIYPKFKQDANVVLNDSSLLNDITGAHIPLSAPWSDVDIVLLPILPTNKDHWMLGVLDIKKQQFLVFNSSMKTYNNIKARIGIEPFVKILPHLMKGIGVWKKDSGAHLNDSIELEVLLDFSLPQQKNGYLCDHNFFISKK</sequence>
<evidence type="ECO:0000256" key="3">
    <source>
        <dbReference type="ARBA" id="ARBA00022801"/>
    </source>
</evidence>
<dbReference type="Gramene" id="OE9A080748T1">
    <property type="protein sequence ID" value="OE9A080748C1"/>
    <property type="gene ID" value="OE9A080748"/>
</dbReference>
<dbReference type="InterPro" id="IPR003653">
    <property type="entry name" value="Peptidase_C48_C"/>
</dbReference>
<keyword evidence="7" id="KW-1185">Reference proteome</keyword>
<dbReference type="Proteomes" id="UP000594638">
    <property type="component" value="Unassembled WGS sequence"/>
</dbReference>
<dbReference type="OrthoDB" id="693742at2759"/>
<dbReference type="AlphaFoldDB" id="A0A8S0TVQ4"/>
<accession>A0A8S0TVQ4</accession>
<keyword evidence="3" id="KW-0378">Hydrolase</keyword>
<evidence type="ECO:0000313" key="7">
    <source>
        <dbReference type="Proteomes" id="UP000594638"/>
    </source>
</evidence>
<evidence type="ECO:0000313" key="6">
    <source>
        <dbReference type="EMBL" id="CAA3010184.1"/>
    </source>
</evidence>
<feature type="transmembrane region" description="Helical" evidence="4">
    <location>
        <begin position="120"/>
        <end position="143"/>
    </location>
</feature>
<keyword evidence="2 6" id="KW-0645">Protease</keyword>
<gene>
    <name evidence="6" type="ORF">OLEA9_A080748</name>
</gene>
<reference evidence="6 7" key="1">
    <citation type="submission" date="2019-12" db="EMBL/GenBank/DDBJ databases">
        <authorList>
            <person name="Alioto T."/>
            <person name="Alioto T."/>
            <person name="Gomez Garrido J."/>
        </authorList>
    </citation>
    <scope>NUCLEOTIDE SEQUENCE [LARGE SCALE GENOMIC DNA]</scope>
</reference>
<comment type="caution">
    <text evidence="6">The sequence shown here is derived from an EMBL/GenBank/DDBJ whole genome shotgun (WGS) entry which is preliminary data.</text>
</comment>
<organism evidence="6 7">
    <name type="scientific">Olea europaea subsp. europaea</name>
    <dbReference type="NCBI Taxonomy" id="158383"/>
    <lineage>
        <taxon>Eukaryota</taxon>
        <taxon>Viridiplantae</taxon>
        <taxon>Streptophyta</taxon>
        <taxon>Embryophyta</taxon>
        <taxon>Tracheophyta</taxon>
        <taxon>Spermatophyta</taxon>
        <taxon>Magnoliopsida</taxon>
        <taxon>eudicotyledons</taxon>
        <taxon>Gunneridae</taxon>
        <taxon>Pentapetalae</taxon>
        <taxon>asterids</taxon>
        <taxon>lamiids</taxon>
        <taxon>Lamiales</taxon>
        <taxon>Oleaceae</taxon>
        <taxon>Oleeae</taxon>
        <taxon>Olea</taxon>
    </lineage>
</organism>
<keyword evidence="4" id="KW-1133">Transmembrane helix</keyword>
<evidence type="ECO:0000256" key="2">
    <source>
        <dbReference type="ARBA" id="ARBA00022670"/>
    </source>
</evidence>
<evidence type="ECO:0000259" key="5">
    <source>
        <dbReference type="Pfam" id="PF02902"/>
    </source>
</evidence>
<dbReference type="EMBL" id="CACTIH010007336">
    <property type="protein sequence ID" value="CAA3010184.1"/>
    <property type="molecule type" value="Genomic_DNA"/>
</dbReference>
<proteinExistence type="inferred from homology"/>
<dbReference type="InterPro" id="IPR038765">
    <property type="entry name" value="Papain-like_cys_pep_sf"/>
</dbReference>
<dbReference type="GO" id="GO:0006508">
    <property type="term" value="P:proteolysis"/>
    <property type="evidence" value="ECO:0007669"/>
    <property type="project" value="UniProtKB-KW"/>
</dbReference>
<dbReference type="SUPFAM" id="SSF54001">
    <property type="entry name" value="Cysteine proteinases"/>
    <property type="match status" value="1"/>
</dbReference>
<keyword evidence="4" id="KW-0812">Transmembrane</keyword>
<dbReference type="Gene3D" id="3.40.395.10">
    <property type="entry name" value="Adenoviral Proteinase, Chain A"/>
    <property type="match status" value="1"/>
</dbReference>
<comment type="similarity">
    <text evidence="1">Belongs to the peptidase C48 family.</text>
</comment>
<protein>
    <submittedName>
        <fullName evidence="6">Sentrin-specific protease 1-like</fullName>
    </submittedName>
</protein>
<dbReference type="GO" id="GO:0008234">
    <property type="term" value="F:cysteine-type peptidase activity"/>
    <property type="evidence" value="ECO:0007669"/>
    <property type="project" value="InterPro"/>
</dbReference>
<keyword evidence="4" id="KW-0472">Membrane</keyword>
<evidence type="ECO:0000256" key="1">
    <source>
        <dbReference type="ARBA" id="ARBA00005234"/>
    </source>
</evidence>
<evidence type="ECO:0000256" key="4">
    <source>
        <dbReference type="SAM" id="Phobius"/>
    </source>
</evidence>
<dbReference type="Pfam" id="PF02902">
    <property type="entry name" value="Peptidase_C48"/>
    <property type="match status" value="1"/>
</dbReference>
<name>A0A8S0TVQ4_OLEEU</name>